<accession>A0A1H4D2M7</accession>
<protein>
    <submittedName>
        <fullName evidence="1">Uncharacterized protein</fullName>
    </submittedName>
</protein>
<dbReference type="EMBL" id="FNQY01000042">
    <property type="protein sequence ID" value="SEA66699.1"/>
    <property type="molecule type" value="Genomic_DNA"/>
</dbReference>
<organism evidence="1 2">
    <name type="scientific">Arachidicoccus rhizosphaerae</name>
    <dbReference type="NCBI Taxonomy" id="551991"/>
    <lineage>
        <taxon>Bacteria</taxon>
        <taxon>Pseudomonadati</taxon>
        <taxon>Bacteroidota</taxon>
        <taxon>Chitinophagia</taxon>
        <taxon>Chitinophagales</taxon>
        <taxon>Chitinophagaceae</taxon>
        <taxon>Arachidicoccus</taxon>
    </lineage>
</organism>
<dbReference type="AlphaFoldDB" id="A0A1H4D2M7"/>
<name>A0A1H4D2M7_9BACT</name>
<keyword evidence="2" id="KW-1185">Reference proteome</keyword>
<evidence type="ECO:0000313" key="2">
    <source>
        <dbReference type="Proteomes" id="UP000199041"/>
    </source>
</evidence>
<sequence>MIIGCFIDSEDRGAVFTSFGKYFGVNKGTELRQRNKILIKYVWSVLICA</sequence>
<gene>
    <name evidence="1" type="ORF">SAMN05192529_14212</name>
</gene>
<evidence type="ECO:0000313" key="1">
    <source>
        <dbReference type="EMBL" id="SEA66699.1"/>
    </source>
</evidence>
<proteinExistence type="predicted"/>
<dbReference type="STRING" id="551991.SAMN05192529_14212"/>
<reference evidence="1 2" key="1">
    <citation type="submission" date="2016-10" db="EMBL/GenBank/DDBJ databases">
        <authorList>
            <person name="de Groot N.N."/>
        </authorList>
    </citation>
    <scope>NUCLEOTIDE SEQUENCE [LARGE SCALE GENOMIC DNA]</scope>
    <source>
        <strain evidence="1 2">Vu-144</strain>
    </source>
</reference>
<dbReference type="Proteomes" id="UP000199041">
    <property type="component" value="Unassembled WGS sequence"/>
</dbReference>